<reference evidence="3" key="1">
    <citation type="submission" date="2024-07" db="EMBL/GenBank/DDBJ databases">
        <title>Complete genome sequence of Verrucomicrobiaceae bacterium NT6N.</title>
        <authorList>
            <person name="Huang C."/>
            <person name="Takami H."/>
            <person name="Hamasaki K."/>
        </authorList>
    </citation>
    <scope>NUCLEOTIDE SEQUENCE</scope>
    <source>
        <strain evidence="3">NT6N</strain>
    </source>
</reference>
<sequence length="388" mass="42235">MKMMINVAVLVGWLASFSASAAEPDFTPVRGLLKRVVAEGKVAGGSVLVLHGGKVVFAEGFGFADRKSKTAFQVNTPVVVASISKPLLGTAAFRLTQKGKLDLSEPVSTYLPEFENAKLVSGAKLQRSPSMIELLSHTSGLRPAEAPGGRPWFSDFTKGKKLPAVVYHYALEFPFYAPPGTRYAYSGIGTDVAARVLEVTSRQSRNALFVAEVAKPLGMTQTFYRDAESVKSIGQMPTRYYLGKDKTLQVSRKRYMPKQGDYSSSGGTIISTAPDLAKWLLMIRNDGKHEGGVFLKPEVMAKMLTKAPRSSNAQGGLFIRKKDTNGKVLVVGHSGSSGTNCWIDFKHDIIGIMLTQTRGKDIKPFRIELEKRIQQCLVSRAAGKVLTK</sequence>
<dbReference type="InterPro" id="IPR001466">
    <property type="entry name" value="Beta-lactam-related"/>
</dbReference>
<organism evidence="3">
    <name type="scientific">Oceaniferula spumae</name>
    <dbReference type="NCBI Taxonomy" id="2979115"/>
    <lineage>
        <taxon>Bacteria</taxon>
        <taxon>Pseudomonadati</taxon>
        <taxon>Verrucomicrobiota</taxon>
        <taxon>Verrucomicrobiia</taxon>
        <taxon>Verrucomicrobiales</taxon>
        <taxon>Verrucomicrobiaceae</taxon>
        <taxon>Oceaniferula</taxon>
    </lineage>
</organism>
<dbReference type="InterPro" id="IPR050789">
    <property type="entry name" value="Diverse_Enzym_Activities"/>
</dbReference>
<keyword evidence="1" id="KW-0732">Signal</keyword>
<evidence type="ECO:0000313" key="3">
    <source>
        <dbReference type="EMBL" id="BDS05636.1"/>
    </source>
</evidence>
<proteinExistence type="predicted"/>
<keyword evidence="3" id="KW-0378">Hydrolase</keyword>
<accession>A0AAT9FI65</accession>
<keyword evidence="3" id="KW-0645">Protease</keyword>
<protein>
    <submittedName>
        <fullName evidence="3">D-alanyl-D-alanine carboxypeptidase</fullName>
    </submittedName>
</protein>
<feature type="chain" id="PRO_5043961335" evidence="1">
    <location>
        <begin position="22"/>
        <end position="388"/>
    </location>
</feature>
<evidence type="ECO:0000256" key="1">
    <source>
        <dbReference type="SAM" id="SignalP"/>
    </source>
</evidence>
<dbReference type="KEGG" id="osu:NT6N_06760"/>
<dbReference type="Pfam" id="PF00144">
    <property type="entry name" value="Beta-lactamase"/>
    <property type="match status" value="1"/>
</dbReference>
<feature type="domain" description="Beta-lactamase-related" evidence="2">
    <location>
        <begin position="30"/>
        <end position="360"/>
    </location>
</feature>
<dbReference type="Gene3D" id="3.40.710.10">
    <property type="entry name" value="DD-peptidase/beta-lactamase superfamily"/>
    <property type="match status" value="1"/>
</dbReference>
<dbReference type="SUPFAM" id="SSF56601">
    <property type="entry name" value="beta-lactamase/transpeptidase-like"/>
    <property type="match status" value="1"/>
</dbReference>
<feature type="signal peptide" evidence="1">
    <location>
        <begin position="1"/>
        <end position="21"/>
    </location>
</feature>
<dbReference type="PANTHER" id="PTHR43283">
    <property type="entry name" value="BETA-LACTAMASE-RELATED"/>
    <property type="match status" value="1"/>
</dbReference>
<dbReference type="AlphaFoldDB" id="A0AAT9FI65"/>
<dbReference type="EMBL" id="AP026866">
    <property type="protein sequence ID" value="BDS05636.1"/>
    <property type="molecule type" value="Genomic_DNA"/>
</dbReference>
<name>A0AAT9FI65_9BACT</name>
<keyword evidence="3" id="KW-0121">Carboxypeptidase</keyword>
<dbReference type="InterPro" id="IPR012338">
    <property type="entry name" value="Beta-lactam/transpept-like"/>
</dbReference>
<evidence type="ECO:0000259" key="2">
    <source>
        <dbReference type="Pfam" id="PF00144"/>
    </source>
</evidence>
<gene>
    <name evidence="3" type="ORF">NT6N_06760</name>
</gene>
<dbReference type="GO" id="GO:0004180">
    <property type="term" value="F:carboxypeptidase activity"/>
    <property type="evidence" value="ECO:0007669"/>
    <property type="project" value="UniProtKB-KW"/>
</dbReference>